<dbReference type="InterPro" id="IPR001810">
    <property type="entry name" value="F-box_dom"/>
</dbReference>
<dbReference type="AlphaFoldDB" id="A0A224YWD3"/>
<dbReference type="PANTHER" id="PTHR20872:SF1">
    <property type="entry name" value="F-BOX DOMAIN-CONTAINING PROTEIN"/>
    <property type="match status" value="1"/>
</dbReference>
<protein>
    <recommendedName>
        <fullName evidence="2">F-box/LRR-repeat protein 8</fullName>
    </recommendedName>
    <alternativeName>
        <fullName evidence="3">F-box and leucine-rich repeat protein 8</fullName>
    </alternativeName>
</protein>
<dbReference type="Gene3D" id="3.80.10.10">
    <property type="entry name" value="Ribonuclease Inhibitor"/>
    <property type="match status" value="1"/>
</dbReference>
<organism evidence="5">
    <name type="scientific">Rhipicephalus zambeziensis</name>
    <dbReference type="NCBI Taxonomy" id="60191"/>
    <lineage>
        <taxon>Eukaryota</taxon>
        <taxon>Metazoa</taxon>
        <taxon>Ecdysozoa</taxon>
        <taxon>Arthropoda</taxon>
        <taxon>Chelicerata</taxon>
        <taxon>Arachnida</taxon>
        <taxon>Acari</taxon>
        <taxon>Parasitiformes</taxon>
        <taxon>Ixodida</taxon>
        <taxon>Ixodoidea</taxon>
        <taxon>Ixodidae</taxon>
        <taxon>Rhipicephalinae</taxon>
        <taxon>Rhipicephalus</taxon>
        <taxon>Rhipicephalus</taxon>
    </lineage>
</organism>
<dbReference type="FunFam" id="3.80.10.10:FF:000260">
    <property type="entry name" value="F-box/LRR-repeat protein 8"/>
    <property type="match status" value="1"/>
</dbReference>
<dbReference type="PROSITE" id="PS50181">
    <property type="entry name" value="FBOX"/>
    <property type="match status" value="1"/>
</dbReference>
<dbReference type="EMBL" id="GFPF01007755">
    <property type="protein sequence ID" value="MAA18901.1"/>
    <property type="molecule type" value="Transcribed_RNA"/>
</dbReference>
<proteinExistence type="predicted"/>
<evidence type="ECO:0000256" key="3">
    <source>
        <dbReference type="ARBA" id="ARBA00077971"/>
    </source>
</evidence>
<accession>A0A224YWD3</accession>
<dbReference type="InterPro" id="IPR036047">
    <property type="entry name" value="F-box-like_dom_sf"/>
</dbReference>
<evidence type="ECO:0000256" key="2">
    <source>
        <dbReference type="ARBA" id="ARBA00070268"/>
    </source>
</evidence>
<dbReference type="InterPro" id="IPR032675">
    <property type="entry name" value="LRR_dom_sf"/>
</dbReference>
<dbReference type="PANTHER" id="PTHR20872">
    <property type="match status" value="1"/>
</dbReference>
<keyword evidence="1" id="KW-0833">Ubl conjugation pathway</keyword>
<evidence type="ECO:0000313" key="5">
    <source>
        <dbReference type="EMBL" id="MAA18901.1"/>
    </source>
</evidence>
<dbReference type="Gene3D" id="1.20.1280.50">
    <property type="match status" value="1"/>
</dbReference>
<evidence type="ECO:0000259" key="4">
    <source>
        <dbReference type="PROSITE" id="PS50181"/>
    </source>
</evidence>
<dbReference type="Pfam" id="PF12937">
    <property type="entry name" value="F-box-like"/>
    <property type="match status" value="1"/>
</dbReference>
<reference evidence="5" key="1">
    <citation type="journal article" date="2017" name="Parasit. Vectors">
        <title>Sialotranscriptomics of Rhipicephalus zambeziensis reveals intricate expression profiles of secretory proteins and suggests tight temporal transcriptional regulation during blood-feeding.</title>
        <authorList>
            <person name="de Castro M.H."/>
            <person name="de Klerk D."/>
            <person name="Pienaar R."/>
            <person name="Rees D.J.G."/>
            <person name="Mans B.J."/>
        </authorList>
    </citation>
    <scope>NUCLEOTIDE SEQUENCE</scope>
    <source>
        <tissue evidence="5">Salivary glands</tissue>
    </source>
</reference>
<sequence length="402" mass="46095">MCYFQCFVDMEDNQKLVSYESLPETILLKIFMKLSLPDRLRAALSCRQWCNIFTSPAAWTTFHFRFYSRKDTRFLDCIVSYGSYLRHVVIELNQFQNVNRVNAVQALLLLAKCSSTRLSNLSIICTGENPLFYAGKEFVSALETVFKRSNSHLVQVDLSKFPMMIDSHTIDVLSQHNPQLESLNIQNDNLVCLVQPESILRLAQRCRRLRELCLHKCSLSQDVLLCFLEENRVALEHLSLQCRSEEIIASHPQDEKTQLSSQLWSCVVGRLPKLRVTLHFDQTCPLVVIPLVMKPEVPCAVLRLETFTIIHDMVLQAAYNYSETLEKLILQAPPSAELESALLELSRRCSRLRALHVFCPLSVHTIDNILREHPHMKASGLYTLRSERGTDGPWATDEKVNA</sequence>
<dbReference type="SUPFAM" id="SSF52047">
    <property type="entry name" value="RNI-like"/>
    <property type="match status" value="1"/>
</dbReference>
<feature type="domain" description="F-box" evidence="4">
    <location>
        <begin position="16"/>
        <end position="62"/>
    </location>
</feature>
<dbReference type="SMART" id="SM00256">
    <property type="entry name" value="FBOX"/>
    <property type="match status" value="1"/>
</dbReference>
<name>A0A224YWD3_9ACAR</name>
<dbReference type="SUPFAM" id="SSF81383">
    <property type="entry name" value="F-box domain"/>
    <property type="match status" value="1"/>
</dbReference>
<evidence type="ECO:0000256" key="1">
    <source>
        <dbReference type="ARBA" id="ARBA00022786"/>
    </source>
</evidence>